<sequence>MVFNSNVSCSRLIHVNVKYENGKNMAFEKFFELFPKIEHFYYFPPSNGSAILLKTFTELLKNPQFSKLKRCSLLDTPEDFDIEAFYKYMKKNKNTSIELFFCDTISEAYCNQLHIIVNEIVEAKTHEFKPPFIGFPGQIEKYRKKLWKMYRQHS</sequence>
<dbReference type="Proteomes" id="UP000887579">
    <property type="component" value="Unplaced"/>
</dbReference>
<protein>
    <submittedName>
        <fullName evidence="2">Uncharacterized protein</fullName>
    </submittedName>
</protein>
<reference evidence="2" key="1">
    <citation type="submission" date="2022-11" db="UniProtKB">
        <authorList>
            <consortium name="WormBaseParasite"/>
        </authorList>
    </citation>
    <scope>IDENTIFICATION</scope>
</reference>
<name>A0AC34F3N0_9BILA</name>
<evidence type="ECO:0000313" key="1">
    <source>
        <dbReference type="Proteomes" id="UP000887579"/>
    </source>
</evidence>
<accession>A0AC34F3N0</accession>
<dbReference type="WBParaSite" id="ES5_v2.g11555.t1">
    <property type="protein sequence ID" value="ES5_v2.g11555.t1"/>
    <property type="gene ID" value="ES5_v2.g11555"/>
</dbReference>
<evidence type="ECO:0000313" key="2">
    <source>
        <dbReference type="WBParaSite" id="ES5_v2.g11555.t1"/>
    </source>
</evidence>
<proteinExistence type="predicted"/>
<organism evidence="1 2">
    <name type="scientific">Panagrolaimus sp. ES5</name>
    <dbReference type="NCBI Taxonomy" id="591445"/>
    <lineage>
        <taxon>Eukaryota</taxon>
        <taxon>Metazoa</taxon>
        <taxon>Ecdysozoa</taxon>
        <taxon>Nematoda</taxon>
        <taxon>Chromadorea</taxon>
        <taxon>Rhabditida</taxon>
        <taxon>Tylenchina</taxon>
        <taxon>Panagrolaimomorpha</taxon>
        <taxon>Panagrolaimoidea</taxon>
        <taxon>Panagrolaimidae</taxon>
        <taxon>Panagrolaimus</taxon>
    </lineage>
</organism>